<evidence type="ECO:0000256" key="1">
    <source>
        <dbReference type="SAM" id="Phobius"/>
    </source>
</evidence>
<feature type="transmembrane region" description="Helical" evidence="1">
    <location>
        <begin position="74"/>
        <end position="92"/>
    </location>
</feature>
<organism evidence="2 3">
    <name type="scientific">Aequorivita lipolytica</name>
    <dbReference type="NCBI Taxonomy" id="153267"/>
    <lineage>
        <taxon>Bacteria</taxon>
        <taxon>Pseudomonadati</taxon>
        <taxon>Bacteroidota</taxon>
        <taxon>Flavobacteriia</taxon>
        <taxon>Flavobacteriales</taxon>
        <taxon>Flavobacteriaceae</taxon>
        <taxon>Aequorivita</taxon>
    </lineage>
</organism>
<reference evidence="2 3" key="1">
    <citation type="submission" date="2019-08" db="EMBL/GenBank/DDBJ databases">
        <title>Genome of Aequorivita lipolytica Y10-2 (type strain).</title>
        <authorList>
            <person name="Bowman J.P."/>
        </authorList>
    </citation>
    <scope>NUCLEOTIDE SEQUENCE [LARGE SCALE GENOMIC DNA]</scope>
    <source>
        <strain evidence="2 3">Y10-2</strain>
    </source>
</reference>
<proteinExistence type="predicted"/>
<keyword evidence="3" id="KW-1185">Reference proteome</keyword>
<dbReference type="Proteomes" id="UP000321945">
    <property type="component" value="Unassembled WGS sequence"/>
</dbReference>
<keyword evidence="1" id="KW-1133">Transmembrane helix</keyword>
<comment type="caution">
    <text evidence="2">The sequence shown here is derived from an EMBL/GenBank/DDBJ whole genome shotgun (WGS) entry which is preliminary data.</text>
</comment>
<protein>
    <submittedName>
        <fullName evidence="2">Uncharacterized protein</fullName>
    </submittedName>
</protein>
<name>A0A5C6YLX0_9FLAO</name>
<keyword evidence="1" id="KW-0472">Membrane</keyword>
<dbReference type="EMBL" id="VORU01000013">
    <property type="protein sequence ID" value="TXD68236.1"/>
    <property type="molecule type" value="Genomic_DNA"/>
</dbReference>
<accession>A0A5C6YLX0</accession>
<dbReference type="RefSeq" id="WP_111816835.1">
    <property type="nucleotide sequence ID" value="NZ_CBCRZQ010000011.1"/>
</dbReference>
<evidence type="ECO:0000313" key="3">
    <source>
        <dbReference type="Proteomes" id="UP000321945"/>
    </source>
</evidence>
<sequence>MKKEKNIPDFKTPKGYFETFEERLFSKIAEEKFPKSRGFKVPKNYFDKFEESVIGKLNVSEKPTKVIPLFSRKYFGYAAAIAACLLIGFNIFNQKTDNSNLDALQLAAIDTYIEEGNLNLDLYEVTSFIDDEDIANLDFDTQQFTDAALEDYLLENLDTEIITNEK</sequence>
<evidence type="ECO:0000313" key="2">
    <source>
        <dbReference type="EMBL" id="TXD68236.1"/>
    </source>
</evidence>
<dbReference type="OrthoDB" id="981524at2"/>
<gene>
    <name evidence="2" type="ORF">ESV24_13190</name>
</gene>
<dbReference type="AlphaFoldDB" id="A0A5C6YLX0"/>
<keyword evidence="1" id="KW-0812">Transmembrane</keyword>